<comment type="caution">
    <text evidence="1">The sequence shown here is derived from an EMBL/GenBank/DDBJ whole genome shotgun (WGS) entry which is preliminary data.</text>
</comment>
<dbReference type="InterPro" id="IPR014722">
    <property type="entry name" value="Rib_uL2_dom2"/>
</dbReference>
<gene>
    <name evidence="1" type="ORF">SDC9_190504</name>
</gene>
<dbReference type="EMBL" id="VSSQ01101019">
    <property type="protein sequence ID" value="MPN42946.1"/>
    <property type="molecule type" value="Genomic_DNA"/>
</dbReference>
<name>A0A645HWI1_9ZZZZ</name>
<evidence type="ECO:0008006" key="2">
    <source>
        <dbReference type="Google" id="ProtNLM"/>
    </source>
</evidence>
<sequence>MVRLFEKLSKRQDVEIRPEVIPGKQVEITQGALRGLTGVVKKRKNKIEVIVSLNFLGCSLMTVEVDDLEVVE</sequence>
<evidence type="ECO:0000313" key="1">
    <source>
        <dbReference type="EMBL" id="MPN42946.1"/>
    </source>
</evidence>
<accession>A0A645HWI1</accession>
<dbReference type="AlphaFoldDB" id="A0A645HWI1"/>
<protein>
    <recommendedName>
        <fullName evidence="2">KOW domain-containing protein</fullName>
    </recommendedName>
</protein>
<dbReference type="Gene3D" id="2.30.30.30">
    <property type="match status" value="1"/>
</dbReference>
<proteinExistence type="predicted"/>
<reference evidence="1" key="1">
    <citation type="submission" date="2019-08" db="EMBL/GenBank/DDBJ databases">
        <authorList>
            <person name="Kucharzyk K."/>
            <person name="Murdoch R.W."/>
            <person name="Higgins S."/>
            <person name="Loffler F."/>
        </authorList>
    </citation>
    <scope>NUCLEOTIDE SEQUENCE</scope>
</reference>
<organism evidence="1">
    <name type="scientific">bioreactor metagenome</name>
    <dbReference type="NCBI Taxonomy" id="1076179"/>
    <lineage>
        <taxon>unclassified sequences</taxon>
        <taxon>metagenomes</taxon>
        <taxon>ecological metagenomes</taxon>
    </lineage>
</organism>